<feature type="non-terminal residue" evidence="2">
    <location>
        <position position="1"/>
    </location>
</feature>
<dbReference type="InterPro" id="IPR029071">
    <property type="entry name" value="Ubiquitin-like_domsf"/>
</dbReference>
<dbReference type="PROSITE" id="PS50053">
    <property type="entry name" value="UBIQUITIN_2"/>
    <property type="match status" value="1"/>
</dbReference>
<dbReference type="AlphaFoldDB" id="A0AAV5SGH6"/>
<feature type="domain" description="Ubiquitin-like" evidence="1">
    <location>
        <begin position="6"/>
        <end position="82"/>
    </location>
</feature>
<dbReference type="PRINTS" id="PR00348">
    <property type="entry name" value="UBIQUITIN"/>
</dbReference>
<dbReference type="PROSITE" id="PS00299">
    <property type="entry name" value="UBIQUITIN_1"/>
    <property type="match status" value="1"/>
</dbReference>
<dbReference type="Pfam" id="PF00240">
    <property type="entry name" value="ubiquitin"/>
    <property type="match status" value="1"/>
</dbReference>
<dbReference type="InterPro" id="IPR019954">
    <property type="entry name" value="Ubiquitin_CS"/>
</dbReference>
<dbReference type="Proteomes" id="UP001432027">
    <property type="component" value="Unassembled WGS sequence"/>
</dbReference>
<evidence type="ECO:0000313" key="2">
    <source>
        <dbReference type="EMBL" id="GMS82411.1"/>
    </source>
</evidence>
<dbReference type="Gene3D" id="3.10.20.90">
    <property type="entry name" value="Phosphatidylinositol 3-kinase Catalytic Subunit, Chain A, domain 1"/>
    <property type="match status" value="1"/>
</dbReference>
<dbReference type="CDD" id="cd17039">
    <property type="entry name" value="Ubl_ubiquitin_like"/>
    <property type="match status" value="1"/>
</dbReference>
<sequence length="90" mass="10037">SPAETFQIFVNNSPCKTTTYDCGKTTTVAQLKSMVEAKTGVPIRYQRLIYSGKQLFDDWRALDEYLIESKSTVHLLLRAGGGACSRCSNR</sequence>
<dbReference type="InterPro" id="IPR019956">
    <property type="entry name" value="Ubiquitin_dom"/>
</dbReference>
<dbReference type="PANTHER" id="PTHR10666">
    <property type="entry name" value="UBIQUITIN"/>
    <property type="match status" value="1"/>
</dbReference>
<dbReference type="SUPFAM" id="SSF54236">
    <property type="entry name" value="Ubiquitin-like"/>
    <property type="match status" value="1"/>
</dbReference>
<dbReference type="EMBL" id="BTSX01000002">
    <property type="protein sequence ID" value="GMS82411.1"/>
    <property type="molecule type" value="Genomic_DNA"/>
</dbReference>
<evidence type="ECO:0000313" key="3">
    <source>
        <dbReference type="Proteomes" id="UP001432027"/>
    </source>
</evidence>
<comment type="caution">
    <text evidence="2">The sequence shown here is derived from an EMBL/GenBank/DDBJ whole genome shotgun (WGS) entry which is preliminary data.</text>
</comment>
<evidence type="ECO:0000259" key="1">
    <source>
        <dbReference type="PROSITE" id="PS50053"/>
    </source>
</evidence>
<reference evidence="2" key="1">
    <citation type="submission" date="2023-10" db="EMBL/GenBank/DDBJ databases">
        <title>Genome assembly of Pristionchus species.</title>
        <authorList>
            <person name="Yoshida K."/>
            <person name="Sommer R.J."/>
        </authorList>
    </citation>
    <scope>NUCLEOTIDE SEQUENCE</scope>
    <source>
        <strain evidence="2">RS0144</strain>
    </source>
</reference>
<dbReference type="SMART" id="SM00213">
    <property type="entry name" value="UBQ"/>
    <property type="match status" value="1"/>
</dbReference>
<proteinExistence type="predicted"/>
<accession>A0AAV5SGH6</accession>
<protein>
    <recommendedName>
        <fullName evidence="1">Ubiquitin-like domain-containing protein</fullName>
    </recommendedName>
</protein>
<name>A0AAV5SGH6_9BILA</name>
<organism evidence="2 3">
    <name type="scientific">Pristionchus entomophagus</name>
    <dbReference type="NCBI Taxonomy" id="358040"/>
    <lineage>
        <taxon>Eukaryota</taxon>
        <taxon>Metazoa</taxon>
        <taxon>Ecdysozoa</taxon>
        <taxon>Nematoda</taxon>
        <taxon>Chromadorea</taxon>
        <taxon>Rhabditida</taxon>
        <taxon>Rhabditina</taxon>
        <taxon>Diplogasteromorpha</taxon>
        <taxon>Diplogasteroidea</taxon>
        <taxon>Neodiplogasteridae</taxon>
        <taxon>Pristionchus</taxon>
    </lineage>
</organism>
<gene>
    <name evidence="2" type="ORF">PENTCL1PPCAC_4586</name>
</gene>
<keyword evidence="3" id="KW-1185">Reference proteome</keyword>
<dbReference type="InterPro" id="IPR000626">
    <property type="entry name" value="Ubiquitin-like_dom"/>
</dbReference>
<dbReference type="InterPro" id="IPR050158">
    <property type="entry name" value="Ubiquitin_ubiquitin-like"/>
</dbReference>